<keyword evidence="1" id="KW-0812">Transmembrane</keyword>
<sequence length="95" mass="10878">MPFLASCEYLLLLIFDFINILASVNISFFLFVNYSLKNHCLYLPLLSTASHHPRHIDHNGAPPSSQTTGLLNNSFKICFRHYQQITRCFKSGIIC</sequence>
<reference evidence="2 3" key="1">
    <citation type="journal article" date="2013" name="Nat. Genet.">
        <title>The genome of the hydatid tapeworm Echinococcus granulosus.</title>
        <authorList>
            <person name="Zheng H."/>
            <person name="Zhang W."/>
            <person name="Zhang L."/>
            <person name="Zhang Z."/>
            <person name="Li J."/>
            <person name="Lu G."/>
            <person name="Zhu Y."/>
            <person name="Wang Y."/>
            <person name="Huang Y."/>
            <person name="Liu J."/>
            <person name="Kang H."/>
            <person name="Chen J."/>
            <person name="Wang L."/>
            <person name="Chen A."/>
            <person name="Yu S."/>
            <person name="Gao Z."/>
            <person name="Jin L."/>
            <person name="Gu W."/>
            <person name="Wang Z."/>
            <person name="Zhao L."/>
            <person name="Shi B."/>
            <person name="Wen H."/>
            <person name="Lin R."/>
            <person name="Jones M.K."/>
            <person name="Brejova B."/>
            <person name="Vinar T."/>
            <person name="Zhao G."/>
            <person name="McManus D.P."/>
            <person name="Chen Z."/>
            <person name="Zhou Y."/>
            <person name="Wang S."/>
        </authorList>
    </citation>
    <scope>NUCLEOTIDE SEQUENCE [LARGE SCALE GENOMIC DNA]</scope>
</reference>
<comment type="caution">
    <text evidence="2">The sequence shown here is derived from an EMBL/GenBank/DDBJ whole genome shotgun (WGS) entry which is preliminary data.</text>
</comment>
<dbReference type="RefSeq" id="XP_024345375.1">
    <property type="nucleotide sequence ID" value="XM_024500210.1"/>
</dbReference>
<keyword evidence="3" id="KW-1185">Reference proteome</keyword>
<gene>
    <name evidence="2" type="ORF">EGR_10961</name>
</gene>
<proteinExistence type="predicted"/>
<dbReference type="KEGG" id="egl:EGR_10961"/>
<protein>
    <submittedName>
        <fullName evidence="2">Uncharacterized protein</fullName>
    </submittedName>
</protein>
<evidence type="ECO:0000256" key="1">
    <source>
        <dbReference type="SAM" id="Phobius"/>
    </source>
</evidence>
<evidence type="ECO:0000313" key="3">
    <source>
        <dbReference type="Proteomes" id="UP000019149"/>
    </source>
</evidence>
<feature type="transmembrane region" description="Helical" evidence="1">
    <location>
        <begin position="12"/>
        <end position="32"/>
    </location>
</feature>
<keyword evidence="1" id="KW-1133">Transmembrane helix</keyword>
<accession>W6UL01</accession>
<evidence type="ECO:0000313" key="2">
    <source>
        <dbReference type="EMBL" id="EUB54179.1"/>
    </source>
</evidence>
<name>W6UL01_ECHGR</name>
<dbReference type="AlphaFoldDB" id="W6UL01"/>
<organism evidence="2 3">
    <name type="scientific">Echinococcus granulosus</name>
    <name type="common">Hydatid tapeworm</name>
    <dbReference type="NCBI Taxonomy" id="6210"/>
    <lineage>
        <taxon>Eukaryota</taxon>
        <taxon>Metazoa</taxon>
        <taxon>Spiralia</taxon>
        <taxon>Lophotrochozoa</taxon>
        <taxon>Platyhelminthes</taxon>
        <taxon>Cestoda</taxon>
        <taxon>Eucestoda</taxon>
        <taxon>Cyclophyllidea</taxon>
        <taxon>Taeniidae</taxon>
        <taxon>Echinococcus</taxon>
        <taxon>Echinococcus granulosus group</taxon>
    </lineage>
</organism>
<keyword evidence="1" id="KW-0472">Membrane</keyword>
<dbReference type="CTD" id="36346676"/>
<dbReference type="Proteomes" id="UP000019149">
    <property type="component" value="Unassembled WGS sequence"/>
</dbReference>
<dbReference type="EMBL" id="APAU02000313">
    <property type="protein sequence ID" value="EUB54179.1"/>
    <property type="molecule type" value="Genomic_DNA"/>
</dbReference>
<dbReference type="GeneID" id="36346676"/>